<evidence type="ECO:0000313" key="2">
    <source>
        <dbReference type="EMBL" id="MBS6097379.1"/>
    </source>
</evidence>
<organism evidence="2 4">
    <name type="scientific">Streptococcus vestibularis</name>
    <dbReference type="NCBI Taxonomy" id="1343"/>
    <lineage>
        <taxon>Bacteria</taxon>
        <taxon>Bacillati</taxon>
        <taxon>Bacillota</taxon>
        <taxon>Bacilli</taxon>
        <taxon>Lactobacillales</taxon>
        <taxon>Streptococcaceae</taxon>
        <taxon>Streptococcus</taxon>
    </lineage>
</organism>
<evidence type="ECO:0000313" key="3">
    <source>
        <dbReference type="EMBL" id="MDN5270332.1"/>
    </source>
</evidence>
<evidence type="ECO:0000256" key="1">
    <source>
        <dbReference type="SAM" id="Phobius"/>
    </source>
</evidence>
<accession>A0A3S4QIX9</accession>
<reference evidence="3" key="2">
    <citation type="submission" date="2023-07" db="EMBL/GenBank/DDBJ databases">
        <title>SVep1, a Temperate Phage of Human Oral Commensal Streptococcus vestibularis.</title>
        <authorList>
            <person name="Wu M."/>
            <person name="Zhu Y."/>
            <person name="Li Y."/>
        </authorList>
    </citation>
    <scope>NUCLEOTIDE SEQUENCE</scope>
    <source>
        <strain evidence="3">SVE8</strain>
    </source>
</reference>
<name>A0A3S4QIX9_STRVE</name>
<dbReference type="Proteomes" id="UP000703822">
    <property type="component" value="Unassembled WGS sequence"/>
</dbReference>
<evidence type="ECO:0000313" key="4">
    <source>
        <dbReference type="Proteomes" id="UP000703822"/>
    </source>
</evidence>
<feature type="transmembrane region" description="Helical" evidence="1">
    <location>
        <begin position="98"/>
        <end position="119"/>
    </location>
</feature>
<sequence length="127" mass="14452">MNKFLRVLFILVILDMTGAIIFQLFFPTYMGSHLGYGISVGWQREIGIWNVAVLIILLAVNLKYDWFYLRAVLIALIIGGLVIGTNHFLSYLQHHHSVNAIGVLENYLLVFGWVVGWSLENSSRKTV</sequence>
<dbReference type="GeneID" id="61565540"/>
<feature type="transmembrane region" description="Helical" evidence="1">
    <location>
        <begin position="46"/>
        <end position="64"/>
    </location>
</feature>
<keyword evidence="1" id="KW-1133">Transmembrane helix</keyword>
<protein>
    <submittedName>
        <fullName evidence="2">Uncharacterized protein</fullName>
    </submittedName>
</protein>
<dbReference type="RefSeq" id="WP_048787814.1">
    <property type="nucleotide sequence ID" value="NZ_JAJDKS010000015.1"/>
</dbReference>
<dbReference type="EMBL" id="JAHAGS010000037">
    <property type="protein sequence ID" value="MBS6097379.1"/>
    <property type="molecule type" value="Genomic_DNA"/>
</dbReference>
<proteinExistence type="predicted"/>
<feature type="transmembrane region" description="Helical" evidence="1">
    <location>
        <begin position="7"/>
        <end position="26"/>
    </location>
</feature>
<dbReference type="AlphaFoldDB" id="A0A3S4QIX9"/>
<dbReference type="EMBL" id="JAUJGC010000039">
    <property type="protein sequence ID" value="MDN5270332.1"/>
    <property type="molecule type" value="Genomic_DNA"/>
</dbReference>
<feature type="transmembrane region" description="Helical" evidence="1">
    <location>
        <begin position="71"/>
        <end position="92"/>
    </location>
</feature>
<keyword evidence="1" id="KW-0472">Membrane</keyword>
<reference evidence="2" key="1">
    <citation type="submission" date="2021-05" db="EMBL/GenBank/DDBJ databases">
        <title>Infant gut strain persistence is associated with maternal origin, phylogeny, and functional potential including surface adhesion and iron acquisition.</title>
        <authorList>
            <person name="Lou Y.C."/>
        </authorList>
    </citation>
    <scope>NUCLEOTIDE SEQUENCE</scope>
    <source>
        <strain evidence="2">L3_122_031G1_dasL3_122_031G1_maxbin2.maxbin.025s ta_sub</strain>
    </source>
</reference>
<keyword evidence="1" id="KW-0812">Transmembrane</keyword>
<comment type="caution">
    <text evidence="2">The sequence shown here is derived from an EMBL/GenBank/DDBJ whole genome shotgun (WGS) entry which is preliminary data.</text>
</comment>
<gene>
    <name evidence="2" type="ORF">KH901_02695</name>
    <name evidence="3" type="ORF">QY913_09470</name>
</gene>
<dbReference type="Proteomes" id="UP001172310">
    <property type="component" value="Unassembled WGS sequence"/>
</dbReference>